<dbReference type="OrthoDB" id="978987at2"/>
<dbReference type="KEGG" id="pbf:CFX0092_A3249"/>
<gene>
    <name evidence="2" type="ORF">CFX0092_A3249</name>
</gene>
<protein>
    <recommendedName>
        <fullName evidence="4">VIT family protein</fullName>
    </recommendedName>
</protein>
<dbReference type="EMBL" id="LN890655">
    <property type="protein sequence ID" value="CUS05127.2"/>
    <property type="molecule type" value="Genomic_DNA"/>
</dbReference>
<keyword evidence="1" id="KW-1133">Transmembrane helix</keyword>
<dbReference type="AlphaFoldDB" id="A0A170PIY4"/>
<dbReference type="Proteomes" id="UP000215027">
    <property type="component" value="Chromosome I"/>
</dbReference>
<feature type="transmembrane region" description="Helical" evidence="1">
    <location>
        <begin position="189"/>
        <end position="209"/>
    </location>
</feature>
<feature type="transmembrane region" description="Helical" evidence="1">
    <location>
        <begin position="159"/>
        <end position="183"/>
    </location>
</feature>
<keyword evidence="1" id="KW-0812">Transmembrane</keyword>
<dbReference type="RefSeq" id="WP_095044375.1">
    <property type="nucleotide sequence ID" value="NZ_LN890655.1"/>
</dbReference>
<reference evidence="2" key="1">
    <citation type="submission" date="2016-01" db="EMBL/GenBank/DDBJ databases">
        <authorList>
            <person name="Mcilroy J.S."/>
            <person name="Karst M S."/>
            <person name="Albertsen M."/>
        </authorList>
    </citation>
    <scope>NUCLEOTIDE SEQUENCE</scope>
    <source>
        <strain evidence="2">Cfx-K</strain>
    </source>
</reference>
<evidence type="ECO:0008006" key="4">
    <source>
        <dbReference type="Google" id="ProtNLM"/>
    </source>
</evidence>
<evidence type="ECO:0000256" key="1">
    <source>
        <dbReference type="SAM" id="Phobius"/>
    </source>
</evidence>
<name>A0A170PIY4_9CHLR</name>
<keyword evidence="3" id="KW-1185">Reference proteome</keyword>
<evidence type="ECO:0000313" key="3">
    <source>
        <dbReference type="Proteomes" id="UP000215027"/>
    </source>
</evidence>
<feature type="transmembrane region" description="Helical" evidence="1">
    <location>
        <begin position="66"/>
        <end position="88"/>
    </location>
</feature>
<evidence type="ECO:0000313" key="2">
    <source>
        <dbReference type="EMBL" id="CUS05127.2"/>
    </source>
</evidence>
<keyword evidence="1" id="KW-0472">Membrane</keyword>
<sequence length="240" mass="26848">MTARVHSRGRRRAKPSEGFLDHLLDPIDRLAETIYSILILLTFTLAFRVIKLGPGEVVSADYVNDLLVAAFLAILAWGIIDGIVYILTEVLERSEKHRVLWYIQSADTVEEAIKAVDDELGFVLEPITRETERRLLYVDLVDRLRESEPQPVRLKREDFAGALACVFVAVMVVLPSLLPFAVLRHDYALAIRVSNVISFAMLFYAGYQWGKYTGTHRVKTGLVLVGVGMLLVLIAIPLGG</sequence>
<organism evidence="2 3">
    <name type="scientific">Candidatus Promineifilum breve</name>
    <dbReference type="NCBI Taxonomy" id="1806508"/>
    <lineage>
        <taxon>Bacteria</taxon>
        <taxon>Bacillati</taxon>
        <taxon>Chloroflexota</taxon>
        <taxon>Ardenticatenia</taxon>
        <taxon>Candidatus Promineifilales</taxon>
        <taxon>Candidatus Promineifilaceae</taxon>
        <taxon>Candidatus Promineifilum</taxon>
    </lineage>
</organism>
<feature type="transmembrane region" description="Helical" evidence="1">
    <location>
        <begin position="34"/>
        <end position="54"/>
    </location>
</feature>
<accession>A0A170PIY4</accession>
<proteinExistence type="predicted"/>
<feature type="transmembrane region" description="Helical" evidence="1">
    <location>
        <begin position="221"/>
        <end position="239"/>
    </location>
</feature>